<reference evidence="8 9" key="1">
    <citation type="submission" date="2017-02" db="EMBL/GenBank/DDBJ databases">
        <authorList>
            <person name="Peterson S.W."/>
        </authorList>
    </citation>
    <scope>NUCLEOTIDE SEQUENCE [LARGE SCALE GENOMIC DNA]</scope>
    <source>
        <strain evidence="8 9">S285</strain>
    </source>
</reference>
<comment type="cofactor">
    <cofactor evidence="6">
        <name>Mg(2+)</name>
        <dbReference type="ChEBI" id="CHEBI:18420"/>
    </cofactor>
    <text evidence="6">Binds 1 Mg(2+) ion per monomer.</text>
</comment>
<evidence type="ECO:0000256" key="4">
    <source>
        <dbReference type="ARBA" id="ARBA00017099"/>
    </source>
</evidence>
<dbReference type="InterPro" id="IPR005913">
    <property type="entry name" value="dTDP_dehydrorham_reduct"/>
</dbReference>
<evidence type="ECO:0000256" key="2">
    <source>
        <dbReference type="ARBA" id="ARBA00010944"/>
    </source>
</evidence>
<dbReference type="STRING" id="655015.B1812_11915"/>
<proteinExistence type="inferred from homology"/>
<dbReference type="AlphaFoldDB" id="A0A1W6MVN2"/>
<evidence type="ECO:0000256" key="5">
    <source>
        <dbReference type="ARBA" id="ARBA00048200"/>
    </source>
</evidence>
<dbReference type="InterPro" id="IPR036291">
    <property type="entry name" value="NAD(P)-bd_dom_sf"/>
</dbReference>
<dbReference type="UniPathway" id="UPA00124"/>
<dbReference type="Proteomes" id="UP000193978">
    <property type="component" value="Chromosome"/>
</dbReference>
<dbReference type="Gene3D" id="3.40.50.720">
    <property type="entry name" value="NAD(P)-binding Rossmann-like Domain"/>
    <property type="match status" value="1"/>
</dbReference>
<sequence length="293" mass="31190">MRVVVTGRQGQVVTSLLERAAERAEVIALGRPDLDLEDEKSVLAALESAKGDVIVNAAAYTAVDKAEQEPEKAMRVNAAGAGFVAAAAATLNTPLIQLSTDYVFDGALTRPYLESDATGPTGAYGRSKLEGEARVQQAQPNAVILRTAWIYSPFGANFVRTMLRLGASRDEVGVVADQLGNPTAALDIADGVLAIAARLRDDPTPELRGVFHMTGAGEASWADFAEAIFAAAQRCGRKAVRVKRITTADYPTPAKRPANSRLDCGKLARLYGVALPHWRQSLDACVERLLSST</sequence>
<dbReference type="PANTHER" id="PTHR10491:SF4">
    <property type="entry name" value="METHIONINE ADENOSYLTRANSFERASE 2 SUBUNIT BETA"/>
    <property type="match status" value="1"/>
</dbReference>
<dbReference type="RefSeq" id="WP_085771779.1">
    <property type="nucleotide sequence ID" value="NZ_AP027149.1"/>
</dbReference>
<feature type="domain" description="RmlD-like substrate binding" evidence="7">
    <location>
        <begin position="1"/>
        <end position="289"/>
    </location>
</feature>
<protein>
    <recommendedName>
        <fullName evidence="4 6">dTDP-4-dehydrorhamnose reductase</fullName>
        <ecNumber evidence="3 6">1.1.1.133</ecNumber>
    </recommendedName>
</protein>
<evidence type="ECO:0000259" key="7">
    <source>
        <dbReference type="Pfam" id="PF04321"/>
    </source>
</evidence>
<keyword evidence="6" id="KW-0521">NADP</keyword>
<keyword evidence="6" id="KW-0560">Oxidoreductase</keyword>
<name>A0A1W6MVN2_9HYPH</name>
<dbReference type="NCBIfam" id="TIGR01214">
    <property type="entry name" value="rmlD"/>
    <property type="match status" value="1"/>
</dbReference>
<dbReference type="CDD" id="cd05254">
    <property type="entry name" value="dTDP_HR_like_SDR_e"/>
    <property type="match status" value="1"/>
</dbReference>
<comment type="pathway">
    <text evidence="1 6">Carbohydrate biosynthesis; dTDP-L-rhamnose biosynthesis.</text>
</comment>
<evidence type="ECO:0000313" key="9">
    <source>
        <dbReference type="Proteomes" id="UP000193978"/>
    </source>
</evidence>
<keyword evidence="9" id="KW-1185">Reference proteome</keyword>
<evidence type="ECO:0000256" key="6">
    <source>
        <dbReference type="RuleBase" id="RU364082"/>
    </source>
</evidence>
<evidence type="ECO:0000256" key="1">
    <source>
        <dbReference type="ARBA" id="ARBA00004781"/>
    </source>
</evidence>
<dbReference type="EC" id="1.1.1.133" evidence="3 6"/>
<dbReference type="GO" id="GO:0019305">
    <property type="term" value="P:dTDP-rhamnose biosynthetic process"/>
    <property type="evidence" value="ECO:0007669"/>
    <property type="project" value="UniProtKB-UniPathway"/>
</dbReference>
<dbReference type="Gene3D" id="3.90.25.10">
    <property type="entry name" value="UDP-galactose 4-epimerase, domain 1"/>
    <property type="match status" value="1"/>
</dbReference>
<dbReference type="Pfam" id="PF04321">
    <property type="entry name" value="RmlD_sub_bind"/>
    <property type="match status" value="1"/>
</dbReference>
<evidence type="ECO:0000256" key="3">
    <source>
        <dbReference type="ARBA" id="ARBA00012929"/>
    </source>
</evidence>
<dbReference type="EMBL" id="CP019948">
    <property type="protein sequence ID" value="ARN81663.1"/>
    <property type="molecule type" value="Genomic_DNA"/>
</dbReference>
<accession>A0A1W6MVN2</accession>
<comment type="function">
    <text evidence="6">Catalyzes the reduction of dTDP-6-deoxy-L-lyxo-4-hexulose to yield dTDP-L-rhamnose.</text>
</comment>
<comment type="catalytic activity">
    <reaction evidence="5 6">
        <text>dTDP-beta-L-rhamnose + NADP(+) = dTDP-4-dehydro-beta-L-rhamnose + NADPH + H(+)</text>
        <dbReference type="Rhea" id="RHEA:21796"/>
        <dbReference type="ChEBI" id="CHEBI:15378"/>
        <dbReference type="ChEBI" id="CHEBI:57510"/>
        <dbReference type="ChEBI" id="CHEBI:57783"/>
        <dbReference type="ChEBI" id="CHEBI:58349"/>
        <dbReference type="ChEBI" id="CHEBI:62830"/>
        <dbReference type="EC" id="1.1.1.133"/>
    </reaction>
</comment>
<organism evidence="8 9">
    <name type="scientific">Methylocystis bryophila</name>
    <dbReference type="NCBI Taxonomy" id="655015"/>
    <lineage>
        <taxon>Bacteria</taxon>
        <taxon>Pseudomonadati</taxon>
        <taxon>Pseudomonadota</taxon>
        <taxon>Alphaproteobacteria</taxon>
        <taxon>Hyphomicrobiales</taxon>
        <taxon>Methylocystaceae</taxon>
        <taxon>Methylocystis</taxon>
    </lineage>
</organism>
<dbReference type="OrthoDB" id="9803892at2"/>
<gene>
    <name evidence="8" type="ORF">B1812_11915</name>
</gene>
<dbReference type="SUPFAM" id="SSF51735">
    <property type="entry name" value="NAD(P)-binding Rossmann-fold domains"/>
    <property type="match status" value="1"/>
</dbReference>
<dbReference type="InterPro" id="IPR029903">
    <property type="entry name" value="RmlD-like-bd"/>
</dbReference>
<dbReference type="KEGG" id="mbry:B1812_11915"/>
<evidence type="ECO:0000313" key="8">
    <source>
        <dbReference type="EMBL" id="ARN81663.1"/>
    </source>
</evidence>
<dbReference type="PANTHER" id="PTHR10491">
    <property type="entry name" value="DTDP-4-DEHYDRORHAMNOSE REDUCTASE"/>
    <property type="match status" value="1"/>
</dbReference>
<dbReference type="GO" id="GO:0008831">
    <property type="term" value="F:dTDP-4-dehydrorhamnose reductase activity"/>
    <property type="evidence" value="ECO:0007669"/>
    <property type="project" value="UniProtKB-EC"/>
</dbReference>
<comment type="similarity">
    <text evidence="2 6">Belongs to the dTDP-4-dehydrorhamnose reductase family.</text>
</comment>